<organism evidence="2 3">
    <name type="scientific">Niastella soli</name>
    <dbReference type="NCBI Taxonomy" id="2821487"/>
    <lineage>
        <taxon>Bacteria</taxon>
        <taxon>Pseudomonadati</taxon>
        <taxon>Bacteroidota</taxon>
        <taxon>Chitinophagia</taxon>
        <taxon>Chitinophagales</taxon>
        <taxon>Chitinophagaceae</taxon>
        <taxon>Niastella</taxon>
    </lineage>
</organism>
<comment type="caution">
    <text evidence="2">The sequence shown here is derived from an EMBL/GenBank/DDBJ whole genome shotgun (WGS) entry which is preliminary data.</text>
</comment>
<dbReference type="EMBL" id="JAGHKO010000011">
    <property type="protein sequence ID" value="MBO9203918.1"/>
    <property type="molecule type" value="Genomic_DNA"/>
</dbReference>
<dbReference type="Gene3D" id="3.30.750.44">
    <property type="match status" value="1"/>
</dbReference>
<feature type="domain" description="Tail specific protease" evidence="1">
    <location>
        <begin position="172"/>
        <end position="384"/>
    </location>
</feature>
<evidence type="ECO:0000313" key="3">
    <source>
        <dbReference type="Proteomes" id="UP000677244"/>
    </source>
</evidence>
<dbReference type="Pfam" id="PF03572">
    <property type="entry name" value="Peptidase_S41"/>
    <property type="match status" value="1"/>
</dbReference>
<sequence>MSGIKIIFKYTVVVGLFAGLYSCKREIPKRELISNYEINDFSELFHVFWTGLNTNYQFWDVETVNWDSMYRVYKPKFDSLNLRPYSDTTTNLGFQYMADMTKDLKDGQYVLQLWSGGDYRFEDSLYKSYISFIPKLQRTQRIRPALPDTLFDYISQYNYLDEFDYGVYKNYNTNVVSQITTGRIRKGAKDLLYTGINNFMLKESYDAKYVTYPPRPVIKNLFDNIHKGNCDGIIIDLRNNRGGNLEDVDFFVGQFTAKPALYGYIRYKSGSGRLDYTPALPLNITPQTGATDFKKPIVILADIYSSALCESVIQAFKGLSNTKVTVIGERTYGTAGLITGNDISTNGGSFNMGSFATARMSNAALLDKNHKFNFSGISPDVEVTYDAASINTMLQTGVDIQLEKAIEFLNQ</sequence>
<proteinExistence type="predicted"/>
<dbReference type="Proteomes" id="UP000677244">
    <property type="component" value="Unassembled WGS sequence"/>
</dbReference>
<dbReference type="SUPFAM" id="SSF52096">
    <property type="entry name" value="ClpP/crotonase"/>
    <property type="match status" value="1"/>
</dbReference>
<gene>
    <name evidence="2" type="ORF">J7I42_26775</name>
</gene>
<dbReference type="InterPro" id="IPR005151">
    <property type="entry name" value="Tail-specific_protease"/>
</dbReference>
<evidence type="ECO:0000313" key="2">
    <source>
        <dbReference type="EMBL" id="MBO9203918.1"/>
    </source>
</evidence>
<dbReference type="PROSITE" id="PS51257">
    <property type="entry name" value="PROKAR_LIPOPROTEIN"/>
    <property type="match status" value="1"/>
</dbReference>
<dbReference type="Gene3D" id="3.90.226.10">
    <property type="entry name" value="2-enoyl-CoA Hydratase, Chain A, domain 1"/>
    <property type="match status" value="1"/>
</dbReference>
<keyword evidence="3" id="KW-1185">Reference proteome</keyword>
<name>A0ABS3Z184_9BACT</name>
<dbReference type="SMART" id="SM00245">
    <property type="entry name" value="TSPc"/>
    <property type="match status" value="1"/>
</dbReference>
<evidence type="ECO:0000259" key="1">
    <source>
        <dbReference type="SMART" id="SM00245"/>
    </source>
</evidence>
<reference evidence="2 3" key="1">
    <citation type="submission" date="2021-03" db="EMBL/GenBank/DDBJ databases">
        <title>Assistant Professor.</title>
        <authorList>
            <person name="Huq M.A."/>
        </authorList>
    </citation>
    <scope>NUCLEOTIDE SEQUENCE [LARGE SCALE GENOMIC DNA]</scope>
    <source>
        <strain evidence="2 3">MAH-29</strain>
    </source>
</reference>
<accession>A0ABS3Z184</accession>
<dbReference type="InterPro" id="IPR029045">
    <property type="entry name" value="ClpP/crotonase-like_dom_sf"/>
</dbReference>
<dbReference type="RefSeq" id="WP_209141980.1">
    <property type="nucleotide sequence ID" value="NZ_JAGHKO010000011.1"/>
</dbReference>
<protein>
    <recommendedName>
        <fullName evidence="1">Tail specific protease domain-containing protein</fullName>
    </recommendedName>
</protein>